<accession>A0A8H6FP05</accession>
<dbReference type="GeneID" id="59291305"/>
<dbReference type="Pfam" id="PF07993">
    <property type="entry name" value="NAD_binding_4"/>
    <property type="match status" value="1"/>
</dbReference>
<dbReference type="Gene3D" id="3.40.50.720">
    <property type="entry name" value="NAD(P)-binding Rossmann-like Domain"/>
    <property type="match status" value="1"/>
</dbReference>
<dbReference type="SUPFAM" id="SSF56801">
    <property type="entry name" value="Acetyl-CoA synthetase-like"/>
    <property type="match status" value="1"/>
</dbReference>
<evidence type="ECO:0000256" key="2">
    <source>
        <dbReference type="ARBA" id="ARBA00022553"/>
    </source>
</evidence>
<evidence type="ECO:0000313" key="4">
    <source>
        <dbReference type="EMBL" id="KAF6232061.1"/>
    </source>
</evidence>
<dbReference type="Pfam" id="PF00550">
    <property type="entry name" value="PP-binding"/>
    <property type="match status" value="1"/>
</dbReference>
<dbReference type="PROSITE" id="PS00455">
    <property type="entry name" value="AMP_BINDING"/>
    <property type="match status" value="1"/>
</dbReference>
<dbReference type="AlphaFoldDB" id="A0A8H6FP05"/>
<dbReference type="InterPro" id="IPR036736">
    <property type="entry name" value="ACP-like_sf"/>
</dbReference>
<dbReference type="InterPro" id="IPR020845">
    <property type="entry name" value="AMP-binding_CS"/>
</dbReference>
<dbReference type="PANTHER" id="PTHR43439:SF2">
    <property type="entry name" value="ENZYME, PUTATIVE (JCVI)-RELATED"/>
    <property type="match status" value="1"/>
</dbReference>
<keyword evidence="2" id="KW-0597">Phosphoprotein</keyword>
<dbReference type="PROSITE" id="PS50075">
    <property type="entry name" value="CARRIER"/>
    <property type="match status" value="1"/>
</dbReference>
<dbReference type="Pfam" id="PF23562">
    <property type="entry name" value="AMP-binding_C_3"/>
    <property type="match status" value="1"/>
</dbReference>
<reference evidence="4 5" key="1">
    <citation type="journal article" date="2020" name="Genomics">
        <title>Complete, high-quality genomes from long-read metagenomic sequencing of two wolf lichen thalli reveals enigmatic genome architecture.</title>
        <authorList>
            <person name="McKenzie S.K."/>
            <person name="Walston R.F."/>
            <person name="Allen J.L."/>
        </authorList>
    </citation>
    <scope>NUCLEOTIDE SEQUENCE [LARGE SCALE GENOMIC DNA]</scope>
    <source>
        <strain evidence="4">WasteWater2</strain>
    </source>
</reference>
<dbReference type="OrthoDB" id="429813at2759"/>
<dbReference type="InterPro" id="IPR036291">
    <property type="entry name" value="NAD(P)-bd_dom_sf"/>
</dbReference>
<dbReference type="InterPro" id="IPR009081">
    <property type="entry name" value="PP-bd_ACP"/>
</dbReference>
<protein>
    <recommendedName>
        <fullName evidence="3">Carrier domain-containing protein</fullName>
    </recommendedName>
</protein>
<feature type="domain" description="Carrier" evidence="3">
    <location>
        <begin position="562"/>
        <end position="641"/>
    </location>
</feature>
<keyword evidence="5" id="KW-1185">Reference proteome</keyword>
<organism evidence="4 5">
    <name type="scientific">Letharia columbiana</name>
    <dbReference type="NCBI Taxonomy" id="112416"/>
    <lineage>
        <taxon>Eukaryota</taxon>
        <taxon>Fungi</taxon>
        <taxon>Dikarya</taxon>
        <taxon>Ascomycota</taxon>
        <taxon>Pezizomycotina</taxon>
        <taxon>Lecanoromycetes</taxon>
        <taxon>OSLEUM clade</taxon>
        <taxon>Lecanoromycetidae</taxon>
        <taxon>Lecanorales</taxon>
        <taxon>Lecanorineae</taxon>
        <taxon>Parmeliaceae</taxon>
        <taxon>Letharia</taxon>
    </lineage>
</organism>
<evidence type="ECO:0000256" key="1">
    <source>
        <dbReference type="ARBA" id="ARBA00022450"/>
    </source>
</evidence>
<sequence>MESTKAPPLQFTGDLLPHLVDKRAALTPDTIYSEYPVSTLTYDEGYRKITYKDFANAINAAAVWLVDTLGPGKDFETLAYIGPNDIRYPALILGAVRAGYKLFLTSPRNSLAAQFALFGTLKCKTLLSPDPRPPAVTAISDHQDFHIVEVPSVSHLLNIQHQHFAFDKAWPEAQSEPLFVVHTSGSTGMPKPLVFTHASAAANTKMMSLDPPVDYESQDRVYQGKRVFIAFPPFHGAYLASHLFNSVTFGTVMIAPTSGAILSGEGLVESLKKTPADVAFLVPSIVQDLAQNPELLDYCSRHLRAIIYCGGDLPQIIGDVVASRIWLLNQFGASELGLTPAIISLTDRGSEDWKYTQFHPQLGLEFRPVSDEIYELYAVRNPEKIDKQPTFTIFPNAQEYTSRDLFVRHPSRSELWKWQSRADDIIVFLNGEKTNPISMEQHIVSRNSDISAALVVGARRLQASLLIEPIATTKSLEPAERAAFIEKIWPTVEESNKDAPSHARLMKSHVLFTQPQKPMLRAKKGTVQRSGTLVLYASEIDALYRDADMMSTNSEGEIEDPRGTLNEVTVSKCVRQSVLSTVEWPSLDEAANFFALGMDSLQALVLVRKLRQSLAMRIIALSTVYTNPSVLTLTAAILHLLDQHQTSEASQEQARTKKRNDMIQEYKTLIDKRLLPKFDVKSNVPPNQEQETVILTGSTGTLGSYILDALLQIPTVAHIYCLNRAEDGLSVQMKKNRLLGLQHPPSNERISFLTVDLSQKNFNLTKAQYDEIESTATLVIHNAWTVNFNLSLSFFNLQLDNLVSLLAFANTSARSARFFYISSISSVISYRSTSGKALEKPITADTAPGPNGYSESKYVAEQIIDYAAQTVSSGPSIAFSRVGQIAGAANHSGMWNKDEWFPSMITSSVQIGGLPDSLGSTFDRIDWIPIDLLAGILVELALVRGQSAASCTAPAHHTDVYHPLNPHTTTWTELRTTILHELGSQTKKPMEIVPLRTWIAEVRKAAESTVDRSEHADDVSLEAALRSNPATKLLDFFEHLVASERVPTNRLDFSETLKLSKAMRGLEPIKDEWVRKWIREWFAPATDGGRA</sequence>
<keyword evidence="1" id="KW-0596">Phosphopantetheine</keyword>
<dbReference type="InterPro" id="IPR042099">
    <property type="entry name" value="ANL_N_sf"/>
</dbReference>
<evidence type="ECO:0000259" key="3">
    <source>
        <dbReference type="PROSITE" id="PS50075"/>
    </source>
</evidence>
<dbReference type="Gene3D" id="1.10.1200.10">
    <property type="entry name" value="ACP-like"/>
    <property type="match status" value="1"/>
</dbReference>
<proteinExistence type="predicted"/>
<dbReference type="EMBL" id="JACCJC010000051">
    <property type="protein sequence ID" value="KAF6232061.1"/>
    <property type="molecule type" value="Genomic_DNA"/>
</dbReference>
<dbReference type="InterPro" id="IPR013120">
    <property type="entry name" value="FAR_NAD-bd"/>
</dbReference>
<comment type="caution">
    <text evidence="4">The sequence shown here is derived from an EMBL/GenBank/DDBJ whole genome shotgun (WGS) entry which is preliminary data.</text>
</comment>
<dbReference type="Proteomes" id="UP000578531">
    <property type="component" value="Unassembled WGS sequence"/>
</dbReference>
<dbReference type="RefSeq" id="XP_037161491.1">
    <property type="nucleotide sequence ID" value="XM_037311544.1"/>
</dbReference>
<dbReference type="InterPro" id="IPR051414">
    <property type="entry name" value="Adenylate-forming_Reductase"/>
</dbReference>
<dbReference type="PANTHER" id="PTHR43439">
    <property type="entry name" value="PHENYLACETATE-COENZYME A LIGASE"/>
    <property type="match status" value="1"/>
</dbReference>
<dbReference type="SUPFAM" id="SSF51735">
    <property type="entry name" value="NAD(P)-binding Rossmann-fold domains"/>
    <property type="match status" value="1"/>
</dbReference>
<gene>
    <name evidence="4" type="ORF">HO173_009655</name>
</gene>
<dbReference type="Gene3D" id="3.40.50.12780">
    <property type="entry name" value="N-terminal domain of ligase-like"/>
    <property type="match status" value="1"/>
</dbReference>
<dbReference type="Pfam" id="PF00501">
    <property type="entry name" value="AMP-binding"/>
    <property type="match status" value="1"/>
</dbReference>
<name>A0A8H6FP05_9LECA</name>
<dbReference type="InterPro" id="IPR000873">
    <property type="entry name" value="AMP-dep_synth/lig_dom"/>
</dbReference>
<dbReference type="SUPFAM" id="SSF47336">
    <property type="entry name" value="ACP-like"/>
    <property type="match status" value="1"/>
</dbReference>
<evidence type="ECO:0000313" key="5">
    <source>
        <dbReference type="Proteomes" id="UP000578531"/>
    </source>
</evidence>